<name>F0RQL6_DEIPM</name>
<dbReference type="RefSeq" id="WP_013615929.1">
    <property type="nucleotide sequence ID" value="NC_015162.1"/>
</dbReference>
<dbReference type="GO" id="GO:0009279">
    <property type="term" value="C:cell outer membrane"/>
    <property type="evidence" value="ECO:0007669"/>
    <property type="project" value="UniProtKB-SubCell"/>
</dbReference>
<keyword evidence="7" id="KW-1185">Reference proteome</keyword>
<gene>
    <name evidence="6" type="ordered locus">Deipr_2458</name>
</gene>
<reference evidence="7" key="1">
    <citation type="submission" date="2011-02" db="EMBL/GenBank/DDBJ databases">
        <title>The complete sequence of plasmid2 of Deinococcus proteolyticus DSM 20540.</title>
        <authorList>
            <consortium name="US DOE Joint Genome Institute (JGI-PGF)"/>
            <person name="Lucas S."/>
            <person name="Copeland A."/>
            <person name="Lapidus A."/>
            <person name="Bruce D."/>
            <person name="Goodwin L."/>
            <person name="Pitluck S."/>
            <person name="Kyrpides N."/>
            <person name="Mavromatis K."/>
            <person name="Pagani I."/>
            <person name="Ivanova N."/>
            <person name="Ovchinnikova G."/>
            <person name="Zeytun A."/>
            <person name="Detter J.C."/>
            <person name="Han C."/>
            <person name="Land M."/>
            <person name="Hauser L."/>
            <person name="Markowitz V."/>
            <person name="Cheng J.-F."/>
            <person name="Hugenholtz P."/>
            <person name="Woyke T."/>
            <person name="Wu D."/>
            <person name="Pukall R."/>
            <person name="Steenblock K."/>
            <person name="Brambilla E."/>
            <person name="Klenk H.-P."/>
            <person name="Eisen J.A."/>
        </authorList>
    </citation>
    <scope>NUCLEOTIDE SEQUENCE [LARGE SCALE GENOMIC DNA]</scope>
    <source>
        <strain evidence="7">ATCC 35074 / DSM 20540 / JCM 6276 / NBRC 101906 / NCIMB 13154 / VKM Ac-1939 / CCM 2703 / MRP</strain>
        <plasmid evidence="7">Plasmid pDEIPR02</plasmid>
    </source>
</reference>
<accession>F0RQL6</accession>
<evidence type="ECO:0008006" key="8">
    <source>
        <dbReference type="Google" id="ProtNLM"/>
    </source>
</evidence>
<geneLocation type="plasmid" evidence="6 7">
    <name>pDEIPR02</name>
</geneLocation>
<evidence type="ECO:0000256" key="3">
    <source>
        <dbReference type="ARBA" id="ARBA00022764"/>
    </source>
</evidence>
<evidence type="ECO:0000256" key="2">
    <source>
        <dbReference type="ARBA" id="ARBA00004418"/>
    </source>
</evidence>
<reference evidence="6 7" key="2">
    <citation type="journal article" date="2012" name="Stand. Genomic Sci.">
        <title>Complete genome sequence of the orange-red pigmented, radioresistant Deinococcus proteolyticus type strain (MRP(T)).</title>
        <authorList>
            <person name="Copeland A."/>
            <person name="Zeytun A."/>
            <person name="Yassawong M."/>
            <person name="Nolan M."/>
            <person name="Lucas S."/>
            <person name="Hammon N."/>
            <person name="Deshpande S."/>
            <person name="Cheng J.F."/>
            <person name="Han C."/>
            <person name="Tapia R."/>
            <person name="Goodwin L.A."/>
            <person name="Pitluck S."/>
            <person name="Mavromatis K."/>
            <person name="Liolios K."/>
            <person name="Pagani I."/>
            <person name="Ivanova N."/>
            <person name="Mikhailova N."/>
            <person name="Pati A."/>
            <person name="Chen A."/>
            <person name="Palaniappan K."/>
            <person name="Land M."/>
            <person name="Hauser L."/>
            <person name="Jeffries C.D."/>
            <person name="Brambilla E.M."/>
            <person name="Rohde M."/>
            <person name="Sikorski J."/>
            <person name="Pukall R."/>
            <person name="Goker M."/>
            <person name="Detter J.C."/>
            <person name="Woyke T."/>
            <person name="Bristow J."/>
            <person name="Eisen J.A."/>
            <person name="Markowitz V."/>
            <person name="Hugenholtz P."/>
            <person name="Kyrpides N.C."/>
            <person name="Klenk H.P."/>
            <person name="Lapidus A."/>
        </authorList>
    </citation>
    <scope>NUCLEOTIDE SEQUENCE [LARGE SCALE GENOMIC DNA]</scope>
    <source>
        <strain evidence="7">ATCC 35074 / DSM 20540 / JCM 6276 / NBRC 101906 / NCIMB 13154 / VKM Ac-1939 / CCM 2703 / MRP</strain>
        <plasmid evidence="7">Plasmid pDEIPR02</plasmid>
    </source>
</reference>
<evidence type="ECO:0000313" key="7">
    <source>
        <dbReference type="Proteomes" id="UP000007718"/>
    </source>
</evidence>
<dbReference type="InterPro" id="IPR045584">
    <property type="entry name" value="Pilin-like"/>
</dbReference>
<evidence type="ECO:0000256" key="4">
    <source>
        <dbReference type="ARBA" id="ARBA00023237"/>
    </source>
</evidence>
<protein>
    <recommendedName>
        <fullName evidence="8">Pilin, type IV</fullName>
    </recommendedName>
</protein>
<keyword evidence="5" id="KW-0472">Membrane</keyword>
<dbReference type="SUPFAM" id="SSF54523">
    <property type="entry name" value="Pili subunits"/>
    <property type="match status" value="1"/>
</dbReference>
<dbReference type="Proteomes" id="UP000007718">
    <property type="component" value="Plasmid pDEIPR02"/>
</dbReference>
<dbReference type="HOGENOM" id="CLU_1882336_0_0_0"/>
<dbReference type="InterPro" id="IPR012902">
    <property type="entry name" value="N_methyl_site"/>
</dbReference>
<evidence type="ECO:0000256" key="5">
    <source>
        <dbReference type="SAM" id="Phobius"/>
    </source>
</evidence>
<keyword evidence="3" id="KW-0574">Periplasm</keyword>
<keyword evidence="5" id="KW-1133">Transmembrane helix</keyword>
<organism evidence="6 7">
    <name type="scientific">Deinococcus proteolyticus (strain ATCC 35074 / DSM 20540 / JCM 6276 / NBRC 101906 / NCIMB 13154 / VKM Ac-1939 / CCM 2703 / MRP)</name>
    <dbReference type="NCBI Taxonomy" id="693977"/>
    <lineage>
        <taxon>Bacteria</taxon>
        <taxon>Thermotogati</taxon>
        <taxon>Deinococcota</taxon>
        <taxon>Deinococci</taxon>
        <taxon>Deinococcales</taxon>
        <taxon>Deinococcaceae</taxon>
        <taxon>Deinococcus</taxon>
    </lineage>
</organism>
<evidence type="ECO:0000313" key="6">
    <source>
        <dbReference type="EMBL" id="ADY27575.1"/>
    </source>
</evidence>
<dbReference type="KEGG" id="dpt:Deipr_2458"/>
<dbReference type="EMBL" id="CP002538">
    <property type="protein sequence ID" value="ADY27575.1"/>
    <property type="molecule type" value="Genomic_DNA"/>
</dbReference>
<keyword evidence="4" id="KW-0998">Cell outer membrane</keyword>
<sequence>MRRTQGFTLIEILVVLGLIALGLSLAWPKTDTQSRLPGQFAEALSAYLNAAAAGADGRQSEVCVQKSGQTAVTTPATQAALKIPKEIETDLSQVCFSRTGQPTSAVNIGIKHVKDADYTLHVASEGIYGKIQVVQ</sequence>
<keyword evidence="5" id="KW-0812">Transmembrane</keyword>
<dbReference type="GO" id="GO:0042597">
    <property type="term" value="C:periplasmic space"/>
    <property type="evidence" value="ECO:0007669"/>
    <property type="project" value="UniProtKB-SubCell"/>
</dbReference>
<evidence type="ECO:0000256" key="1">
    <source>
        <dbReference type="ARBA" id="ARBA00004203"/>
    </source>
</evidence>
<proteinExistence type="predicted"/>
<comment type="subcellular location">
    <subcellularLocation>
        <location evidence="1">Cell outer membrane</location>
        <topology evidence="1">Single-pass membrane protein</topology>
    </subcellularLocation>
    <subcellularLocation>
        <location evidence="2">Periplasm</location>
    </subcellularLocation>
</comment>
<feature type="transmembrane region" description="Helical" evidence="5">
    <location>
        <begin position="7"/>
        <end position="27"/>
    </location>
</feature>
<dbReference type="NCBIfam" id="TIGR02532">
    <property type="entry name" value="IV_pilin_GFxxxE"/>
    <property type="match status" value="1"/>
</dbReference>
<keyword evidence="6" id="KW-0614">Plasmid</keyword>
<dbReference type="AlphaFoldDB" id="F0RQL6"/>
<dbReference type="Pfam" id="PF07963">
    <property type="entry name" value="N_methyl"/>
    <property type="match status" value="1"/>
</dbReference>